<dbReference type="EMBL" id="CM023483">
    <property type="protein sequence ID" value="KAH6937002.1"/>
    <property type="molecule type" value="Genomic_DNA"/>
</dbReference>
<protein>
    <submittedName>
        <fullName evidence="1">Uncharacterized protein</fullName>
    </submittedName>
</protein>
<organism evidence="1 2">
    <name type="scientific">Hyalomma asiaticum</name>
    <name type="common">Tick</name>
    <dbReference type="NCBI Taxonomy" id="266040"/>
    <lineage>
        <taxon>Eukaryota</taxon>
        <taxon>Metazoa</taxon>
        <taxon>Ecdysozoa</taxon>
        <taxon>Arthropoda</taxon>
        <taxon>Chelicerata</taxon>
        <taxon>Arachnida</taxon>
        <taxon>Acari</taxon>
        <taxon>Parasitiformes</taxon>
        <taxon>Ixodida</taxon>
        <taxon>Ixodoidea</taxon>
        <taxon>Ixodidae</taxon>
        <taxon>Hyalomminae</taxon>
        <taxon>Hyalomma</taxon>
    </lineage>
</organism>
<evidence type="ECO:0000313" key="2">
    <source>
        <dbReference type="Proteomes" id="UP000821845"/>
    </source>
</evidence>
<evidence type="ECO:0000313" key="1">
    <source>
        <dbReference type="EMBL" id="KAH6937002.1"/>
    </source>
</evidence>
<proteinExistence type="predicted"/>
<keyword evidence="2" id="KW-1185">Reference proteome</keyword>
<gene>
    <name evidence="1" type="ORF">HPB50_025091</name>
</gene>
<comment type="caution">
    <text evidence="1">The sequence shown here is derived from an EMBL/GenBank/DDBJ whole genome shotgun (WGS) entry which is preliminary data.</text>
</comment>
<accession>A0ACB7SSG1</accession>
<reference evidence="1" key="1">
    <citation type="submission" date="2020-05" db="EMBL/GenBank/DDBJ databases">
        <title>Large-scale comparative analyses of tick genomes elucidate their genetic diversity and vector capacities.</title>
        <authorList>
            <person name="Jia N."/>
            <person name="Wang J."/>
            <person name="Shi W."/>
            <person name="Du L."/>
            <person name="Sun Y."/>
            <person name="Zhan W."/>
            <person name="Jiang J."/>
            <person name="Wang Q."/>
            <person name="Zhang B."/>
            <person name="Ji P."/>
            <person name="Sakyi L.B."/>
            <person name="Cui X."/>
            <person name="Yuan T."/>
            <person name="Jiang B."/>
            <person name="Yang W."/>
            <person name="Lam T.T.-Y."/>
            <person name="Chang Q."/>
            <person name="Ding S."/>
            <person name="Wang X."/>
            <person name="Zhu J."/>
            <person name="Ruan X."/>
            <person name="Zhao L."/>
            <person name="Wei J."/>
            <person name="Que T."/>
            <person name="Du C."/>
            <person name="Cheng J."/>
            <person name="Dai P."/>
            <person name="Han X."/>
            <person name="Huang E."/>
            <person name="Gao Y."/>
            <person name="Liu J."/>
            <person name="Shao H."/>
            <person name="Ye R."/>
            <person name="Li L."/>
            <person name="Wei W."/>
            <person name="Wang X."/>
            <person name="Wang C."/>
            <person name="Yang T."/>
            <person name="Huo Q."/>
            <person name="Li W."/>
            <person name="Guo W."/>
            <person name="Chen H."/>
            <person name="Zhou L."/>
            <person name="Ni X."/>
            <person name="Tian J."/>
            <person name="Zhou Y."/>
            <person name="Sheng Y."/>
            <person name="Liu T."/>
            <person name="Pan Y."/>
            <person name="Xia L."/>
            <person name="Li J."/>
            <person name="Zhao F."/>
            <person name="Cao W."/>
        </authorList>
    </citation>
    <scope>NUCLEOTIDE SEQUENCE</scope>
    <source>
        <strain evidence="1">Hyas-2018</strain>
    </source>
</reference>
<dbReference type="Proteomes" id="UP000821845">
    <property type="component" value="Chromosome 3"/>
</dbReference>
<name>A0ACB7SSG1_HYAAI</name>
<sequence length="340" mass="36372">MPSSKSFYVDSLLTKSSKQSKDRSKSRSSAAAVSSWLTPMLPPSPVLAHHHQQHMFCRRPVSHAGSSPPLLAPSAPSWFPCCALCVRGSQAGGLPGAAALLVSGSPLQREALEIQASMFQQHRHHGIEQYASAAAAAAVAAAAATTAGDTAEDGRKSARPNCGGSLSPVLGVNGGQVKAEKGSSPNGIGSGSSAVGDDNSSGSGGGGKRVRTAFTSTQLLELEREFTSNMYLSRLRRIEIATYLKLSEKQVKIWFQNRRVKYKKESSHGRRQLPPNHQCRCSAAGALRFPKGRDVSPFDQVRGRSEEHGDVDAVGRQRRRRRTERVQLVAGLGPTLARTR</sequence>